<dbReference type="GO" id="GO:0008360">
    <property type="term" value="P:regulation of cell shape"/>
    <property type="evidence" value="ECO:0007669"/>
    <property type="project" value="UniProtKB-KW"/>
</dbReference>
<evidence type="ECO:0000256" key="9">
    <source>
        <dbReference type="ARBA" id="ARBA00061532"/>
    </source>
</evidence>
<feature type="transmembrane region" description="Helical" evidence="10">
    <location>
        <begin position="342"/>
        <end position="364"/>
    </location>
</feature>
<dbReference type="InterPro" id="IPR051050">
    <property type="entry name" value="Lipid_II_flippase_MurJ/MviN"/>
</dbReference>
<keyword evidence="5 10" id="KW-0573">Peptidoglycan synthesis</keyword>
<dbReference type="AlphaFoldDB" id="A0A1M6NK79"/>
<dbReference type="UniPathway" id="UPA00219"/>
<feature type="transmembrane region" description="Helical" evidence="10">
    <location>
        <begin position="385"/>
        <end position="409"/>
    </location>
</feature>
<feature type="transmembrane region" description="Helical" evidence="10">
    <location>
        <begin position="504"/>
        <end position="522"/>
    </location>
</feature>
<comment type="function">
    <text evidence="8 10">Involved in peptidoglycan biosynthesis. Transports lipid-linked peptidoglycan precursors from the inner to the outer leaflet of the cytoplasmic membrane.</text>
</comment>
<evidence type="ECO:0000313" key="12">
    <source>
        <dbReference type="Proteomes" id="UP000184510"/>
    </source>
</evidence>
<evidence type="ECO:0000256" key="4">
    <source>
        <dbReference type="ARBA" id="ARBA00022960"/>
    </source>
</evidence>
<keyword evidence="4 10" id="KW-0133">Cell shape</keyword>
<keyword evidence="10" id="KW-0961">Cell wall biogenesis/degradation</keyword>
<proteinExistence type="inferred from homology"/>
<feature type="transmembrane region" description="Helical" evidence="10">
    <location>
        <begin position="566"/>
        <end position="588"/>
    </location>
</feature>
<reference evidence="11 12" key="1">
    <citation type="submission" date="2016-11" db="EMBL/GenBank/DDBJ databases">
        <authorList>
            <person name="Jaros S."/>
            <person name="Januszkiewicz K."/>
            <person name="Wedrychowicz H."/>
        </authorList>
    </citation>
    <scope>NUCLEOTIDE SEQUENCE [LARGE SCALE GENOMIC DNA]</scope>
    <source>
        <strain evidence="11 12">DSM 18772</strain>
    </source>
</reference>
<dbReference type="FunCoup" id="A0A1M6NK79">
    <property type="interactions" value="279"/>
</dbReference>
<keyword evidence="12" id="KW-1185">Reference proteome</keyword>
<evidence type="ECO:0000256" key="8">
    <source>
        <dbReference type="ARBA" id="ARBA00060041"/>
    </source>
</evidence>
<feature type="transmembrane region" description="Helical" evidence="10">
    <location>
        <begin position="311"/>
        <end position="336"/>
    </location>
</feature>
<evidence type="ECO:0000256" key="2">
    <source>
        <dbReference type="ARBA" id="ARBA00022475"/>
    </source>
</evidence>
<evidence type="ECO:0000313" key="11">
    <source>
        <dbReference type="EMBL" id="SHJ96076.1"/>
    </source>
</evidence>
<comment type="similarity">
    <text evidence="9 10">Belongs to the MurJ/MviN family.</text>
</comment>
<evidence type="ECO:0000256" key="10">
    <source>
        <dbReference type="HAMAP-Rule" id="MF_02078"/>
    </source>
</evidence>
<comment type="subcellular location">
    <subcellularLocation>
        <location evidence="1 10">Cell membrane</location>
        <topology evidence="1 10">Multi-pass membrane protein</topology>
    </subcellularLocation>
</comment>
<dbReference type="CDD" id="cd13123">
    <property type="entry name" value="MATE_MurJ_like"/>
    <property type="match status" value="1"/>
</dbReference>
<dbReference type="PANTHER" id="PTHR47019:SF1">
    <property type="entry name" value="LIPID II FLIPPASE MURJ"/>
    <property type="match status" value="1"/>
</dbReference>
<comment type="pathway">
    <text evidence="10">Cell wall biogenesis; peptidoglycan biosynthesis.</text>
</comment>
<dbReference type="GO" id="GO:0034204">
    <property type="term" value="P:lipid translocation"/>
    <property type="evidence" value="ECO:0007669"/>
    <property type="project" value="TreeGrafter"/>
</dbReference>
<dbReference type="PRINTS" id="PR01806">
    <property type="entry name" value="VIRFACTRMVIN"/>
</dbReference>
<name>A0A1M6NK79_9BACT</name>
<feature type="transmembrane region" description="Helical" evidence="10">
    <location>
        <begin position="78"/>
        <end position="101"/>
    </location>
</feature>
<sequence length="666" mass="72296">MLRSIMTVSGFTAISRVLGFLRDILIARYIGSGLVGDAFLSAFRFPNLFRRIFGEGAFNAAFIPMFGRRLDGEGQQKALGFASNAFSVLCVTLVIFSIIAIPSMKWIMSAVVPGFKPAVVMTAPHGEQLETVPFTVQVGGERNIYFSDAANKEFEGGRSIVLKNLRLVGEGDKVWTNPFGDGARTEELPLESFVSGYNEKEDARVEAALAQGEEASPVYSLTNLTQQGDQWVVAPGDFGRIRMGRGHDYGWLEGELVTGAGATEADVVEVYKNHPDTFSLTVTLSQITFCYLLFMALTAQLSGVLNTFKVFGVPAAAPILLNLVFLIGLVVFIWILGSDLPGHVLAWCVAVAGVLQFVMLWWSCHRHGYEVRLQKPEFNGEIKRLFVLMIPGIASAGIQQVNLLVGSVIASFQQGAISWLYYSDRVYQLPLGMIGIALGIVLLPEVTRLLRSGKKDEASESIVRGAEIGLLITLPAAIAMIVIPGAIISLLFERGEFTAVDASATSQALAGFALGLPGYVLIKVLQPGYFAREDTKTPMKMAIVTVLVNIVVSLALFPFIGHIGIAIATSVAAWVNVAMLWFGLKGLVKVDSLFWKRIGKLLLASVLMGLTVWVAQWMVSDWLVEGLIKKVCAVSLLIGLGMVVYAMLVLGLKAMTLQELKAGFRR</sequence>
<dbReference type="Pfam" id="PF03023">
    <property type="entry name" value="MurJ"/>
    <property type="match status" value="2"/>
</dbReference>
<feature type="transmembrane region" description="Helical" evidence="10">
    <location>
        <begin position="429"/>
        <end position="447"/>
    </location>
</feature>
<keyword evidence="6 10" id="KW-1133">Transmembrane helix</keyword>
<feature type="transmembrane region" description="Helical" evidence="10">
    <location>
        <begin position="631"/>
        <end position="652"/>
    </location>
</feature>
<dbReference type="HAMAP" id="MF_02078">
    <property type="entry name" value="MurJ_MviN"/>
    <property type="match status" value="1"/>
</dbReference>
<dbReference type="GO" id="GO:0009252">
    <property type="term" value="P:peptidoglycan biosynthetic process"/>
    <property type="evidence" value="ECO:0007669"/>
    <property type="project" value="UniProtKB-UniRule"/>
</dbReference>
<dbReference type="GO" id="GO:0015648">
    <property type="term" value="F:lipid-linked peptidoglycan transporter activity"/>
    <property type="evidence" value="ECO:0007669"/>
    <property type="project" value="UniProtKB-UniRule"/>
</dbReference>
<feature type="transmembrane region" description="Helical" evidence="10">
    <location>
        <begin position="468"/>
        <end position="492"/>
    </location>
</feature>
<dbReference type="GO" id="GO:0005886">
    <property type="term" value="C:plasma membrane"/>
    <property type="evidence" value="ECO:0007669"/>
    <property type="project" value="UniProtKB-SubCell"/>
</dbReference>
<dbReference type="PANTHER" id="PTHR47019">
    <property type="entry name" value="LIPID II FLIPPASE MURJ"/>
    <property type="match status" value="1"/>
</dbReference>
<feature type="transmembrane region" description="Helical" evidence="10">
    <location>
        <begin position="278"/>
        <end position="299"/>
    </location>
</feature>
<keyword evidence="2 10" id="KW-1003">Cell membrane</keyword>
<evidence type="ECO:0000256" key="7">
    <source>
        <dbReference type="ARBA" id="ARBA00023136"/>
    </source>
</evidence>
<dbReference type="GO" id="GO:0071555">
    <property type="term" value="P:cell wall organization"/>
    <property type="evidence" value="ECO:0007669"/>
    <property type="project" value="UniProtKB-KW"/>
</dbReference>
<keyword evidence="7 10" id="KW-0472">Membrane</keyword>
<dbReference type="InterPro" id="IPR004268">
    <property type="entry name" value="MurJ"/>
</dbReference>
<keyword evidence="3 10" id="KW-0812">Transmembrane</keyword>
<gene>
    <name evidence="10" type="primary">murJ</name>
    <name evidence="11" type="ORF">SAMN02745181_2881</name>
</gene>
<dbReference type="STRING" id="1123071.SAMN02745181_2881"/>
<protein>
    <recommendedName>
        <fullName evidence="10">Probable lipid II flippase MurJ</fullName>
    </recommendedName>
</protein>
<dbReference type="Proteomes" id="UP000184510">
    <property type="component" value="Unassembled WGS sequence"/>
</dbReference>
<dbReference type="EMBL" id="FQYR01000005">
    <property type="protein sequence ID" value="SHJ96076.1"/>
    <property type="molecule type" value="Genomic_DNA"/>
</dbReference>
<feature type="transmembrane region" description="Helical" evidence="10">
    <location>
        <begin position="600"/>
        <end position="619"/>
    </location>
</feature>
<evidence type="ECO:0000256" key="5">
    <source>
        <dbReference type="ARBA" id="ARBA00022984"/>
    </source>
</evidence>
<evidence type="ECO:0000256" key="1">
    <source>
        <dbReference type="ARBA" id="ARBA00004651"/>
    </source>
</evidence>
<organism evidence="11 12">
    <name type="scientific">Rubritalea squalenifaciens DSM 18772</name>
    <dbReference type="NCBI Taxonomy" id="1123071"/>
    <lineage>
        <taxon>Bacteria</taxon>
        <taxon>Pseudomonadati</taxon>
        <taxon>Verrucomicrobiota</taxon>
        <taxon>Verrucomicrobiia</taxon>
        <taxon>Verrucomicrobiales</taxon>
        <taxon>Rubritaleaceae</taxon>
        <taxon>Rubritalea</taxon>
    </lineage>
</organism>
<evidence type="ECO:0000256" key="3">
    <source>
        <dbReference type="ARBA" id="ARBA00022692"/>
    </source>
</evidence>
<keyword evidence="10" id="KW-0813">Transport</keyword>
<feature type="transmembrane region" description="Helical" evidence="10">
    <location>
        <begin position="542"/>
        <end position="560"/>
    </location>
</feature>
<accession>A0A1M6NK79</accession>
<evidence type="ECO:0000256" key="6">
    <source>
        <dbReference type="ARBA" id="ARBA00022989"/>
    </source>
</evidence>
<dbReference type="NCBIfam" id="TIGR01695">
    <property type="entry name" value="murJ_mviN"/>
    <property type="match status" value="1"/>
</dbReference>
<dbReference type="InParanoid" id="A0A1M6NK79"/>